<keyword evidence="2" id="KW-0206">Cytoskeleton</keyword>
<feature type="compositionally biased region" description="Basic and acidic residues" evidence="3">
    <location>
        <begin position="173"/>
        <end position="199"/>
    </location>
</feature>
<dbReference type="Gene3D" id="1.20.960.40">
    <property type="match status" value="1"/>
</dbReference>
<feature type="compositionally biased region" description="Basic and acidic residues" evidence="3">
    <location>
        <begin position="584"/>
        <end position="593"/>
    </location>
</feature>
<feature type="domain" description="FGFR1 oncogene partner (FOP) N-terminal dimerisation" evidence="4">
    <location>
        <begin position="47"/>
        <end position="126"/>
    </location>
</feature>
<name>A0A8I6THV9_CIMLE</name>
<dbReference type="GeneID" id="106674003"/>
<feature type="compositionally biased region" description="Low complexity" evidence="3">
    <location>
        <begin position="204"/>
        <end position="214"/>
    </location>
</feature>
<dbReference type="AlphaFoldDB" id="A0A8I6THV9"/>
<dbReference type="PANTHER" id="PTHR15431">
    <property type="entry name" value="FGFR1 ONCOGENE PARTNER/LISH DOMAIN-CONTAINING PROTEIN"/>
    <property type="match status" value="1"/>
</dbReference>
<evidence type="ECO:0000256" key="1">
    <source>
        <dbReference type="ARBA" id="ARBA00022490"/>
    </source>
</evidence>
<keyword evidence="1" id="KW-0963">Cytoplasm</keyword>
<dbReference type="OrthoDB" id="2160638at2759"/>
<accession>A0A8I6THV9</accession>
<dbReference type="GO" id="GO:0005815">
    <property type="term" value="C:microtubule organizing center"/>
    <property type="evidence" value="ECO:0007669"/>
    <property type="project" value="InterPro"/>
</dbReference>
<dbReference type="EnsemblMetazoa" id="XM_014406424.2">
    <property type="protein sequence ID" value="XP_014261910.1"/>
    <property type="gene ID" value="LOC106674003"/>
</dbReference>
<feature type="region of interest" description="Disordered" evidence="3">
    <location>
        <begin position="166"/>
        <end position="220"/>
    </location>
</feature>
<evidence type="ECO:0000259" key="4">
    <source>
        <dbReference type="Pfam" id="PF09398"/>
    </source>
</evidence>
<keyword evidence="6" id="KW-1185">Reference proteome</keyword>
<feature type="region of interest" description="Disordered" evidence="3">
    <location>
        <begin position="695"/>
        <end position="771"/>
    </location>
</feature>
<evidence type="ECO:0000256" key="3">
    <source>
        <dbReference type="SAM" id="MobiDB-lite"/>
    </source>
</evidence>
<dbReference type="InterPro" id="IPR018993">
    <property type="entry name" value="FOP_dimerisation-dom_N"/>
</dbReference>
<reference evidence="5" key="1">
    <citation type="submission" date="2022-01" db="UniProtKB">
        <authorList>
            <consortium name="EnsemblMetazoa"/>
        </authorList>
    </citation>
    <scope>IDENTIFICATION</scope>
</reference>
<feature type="compositionally biased region" description="Basic and acidic residues" evidence="3">
    <location>
        <begin position="713"/>
        <end position="731"/>
    </location>
</feature>
<dbReference type="GO" id="GO:0034453">
    <property type="term" value="P:microtubule anchoring"/>
    <property type="evidence" value="ECO:0007669"/>
    <property type="project" value="InterPro"/>
</dbReference>
<feature type="region of interest" description="Disordered" evidence="3">
    <location>
        <begin position="467"/>
        <end position="605"/>
    </location>
</feature>
<dbReference type="PANTHER" id="PTHR15431:SF9">
    <property type="entry name" value="CENTROSOMAL PROTEIN 43"/>
    <property type="match status" value="1"/>
</dbReference>
<organism evidence="5 6">
    <name type="scientific">Cimex lectularius</name>
    <name type="common">Bed bug</name>
    <name type="synonym">Acanthia lectularia</name>
    <dbReference type="NCBI Taxonomy" id="79782"/>
    <lineage>
        <taxon>Eukaryota</taxon>
        <taxon>Metazoa</taxon>
        <taxon>Ecdysozoa</taxon>
        <taxon>Arthropoda</taxon>
        <taxon>Hexapoda</taxon>
        <taxon>Insecta</taxon>
        <taxon>Pterygota</taxon>
        <taxon>Neoptera</taxon>
        <taxon>Paraneoptera</taxon>
        <taxon>Hemiptera</taxon>
        <taxon>Heteroptera</taxon>
        <taxon>Panheteroptera</taxon>
        <taxon>Cimicomorpha</taxon>
        <taxon>Cimicidae</taxon>
        <taxon>Cimex</taxon>
    </lineage>
</organism>
<proteinExistence type="predicted"/>
<evidence type="ECO:0000313" key="6">
    <source>
        <dbReference type="Proteomes" id="UP000494040"/>
    </source>
</evidence>
<evidence type="ECO:0000313" key="5">
    <source>
        <dbReference type="EnsemblMetazoa" id="XP_014261910.1"/>
    </source>
</evidence>
<dbReference type="RefSeq" id="XP_014261910.1">
    <property type="nucleotide sequence ID" value="XM_014406424.2"/>
</dbReference>
<feature type="region of interest" description="Disordered" evidence="3">
    <location>
        <begin position="263"/>
        <end position="291"/>
    </location>
</feature>
<feature type="compositionally biased region" description="Basic and acidic residues" evidence="3">
    <location>
        <begin position="555"/>
        <end position="576"/>
    </location>
</feature>
<feature type="compositionally biased region" description="Basic and acidic residues" evidence="3">
    <location>
        <begin position="472"/>
        <end position="511"/>
    </location>
</feature>
<protein>
    <recommendedName>
        <fullName evidence="4">FGFR1 oncogene partner (FOP) N-terminal dimerisation domain-containing protein</fullName>
    </recommendedName>
</protein>
<dbReference type="Proteomes" id="UP000494040">
    <property type="component" value="Unassembled WGS sequence"/>
</dbReference>
<evidence type="ECO:0000256" key="2">
    <source>
        <dbReference type="ARBA" id="ARBA00023212"/>
    </source>
</evidence>
<sequence>MPVEENKELRDLVTETLQKKGVLGKVQAEIRASVFLALEEQNVFKDKSPFINRQLKDFVKTSDGNMIISLVREFLEFFNLEFTSMVFDPETHAGIDYTYEGRHKLAKDLMLSNEEQESRPLLSLLIGAIQTNNIRARNGINFAKDATREKEVNLLDFDKSLNGINGDYPFQGDGDKVKTDETKQPENSRNQERTGHSKESQGMSSLSSLSNLPPLGKPPGGNLEINDYNFKAILDIGLSTNDDEEFLTQVKKDNLEEIKPPKVGVDSEESEIEEDLSRNSNISAPGDDNSIDITISKASGHGDYLEDDNQLFIMESHEKNPEPREKNNKINDMFGNVKTLQTIDNAVTQIVKKKIPHLADLPLKDEIVIINQVDDAKEVAHTKKSSDSLSRILPAESRSVASVITQNDITIKINENPKTQDVSDRVMVGGQQLDKEEYKSIFQELEKGLGAKIESIFIPEEPKIQVTLTSPTKHDSLQYGDVGKKTVKEQKEKHLHGSLENRTAKSDHESSDSPLSKSQDSKGHVKRSLTKSPEQEYKINDNQKTSNSSSPKSHSKTDSSHSLKKSGGKDKSDKLDFALNLQNHKSEKHEMRIESNSPGRNRGSIGEKLKQVDTSNIDSFFKFGVDTSYEEFCKFKSEMLRLKGYHANKGDNDNSSCSLTSVSSCSKGKCEERILQKDDHTISLSLEGKQPSFPKVLPPLKLSTSSRKKSKLLSKDSDHASSLKEDSEKSQSSHTKKSKSRSSESRQNTIDIEVSNISTEQDEKTQDISHSSVSCIGDYMEPVSLTALPPRF</sequence>
<dbReference type="Pfam" id="PF09398">
    <property type="entry name" value="FOP_dimer"/>
    <property type="match status" value="1"/>
</dbReference>